<accession>A0AAN5I2M1</accession>
<dbReference type="PANTHER" id="PTHR10151:SF120">
    <property type="entry name" value="BIS(5'-ADENOSYL)-TRIPHOSPHATASE"/>
    <property type="match status" value="1"/>
</dbReference>
<dbReference type="Proteomes" id="UP001328107">
    <property type="component" value="Unassembled WGS sequence"/>
</dbReference>
<reference evidence="2" key="1">
    <citation type="submission" date="2022-10" db="EMBL/GenBank/DDBJ databases">
        <title>Genome assembly of Pristionchus species.</title>
        <authorList>
            <person name="Yoshida K."/>
            <person name="Sommer R.J."/>
        </authorList>
    </citation>
    <scope>NUCLEOTIDE SEQUENCE [LARGE SCALE GENOMIC DNA]</scope>
    <source>
        <strain evidence="2">RS5460</strain>
    </source>
</reference>
<keyword evidence="2" id="KW-1185">Reference proteome</keyword>
<dbReference type="EMBL" id="BTRK01000004">
    <property type="protein sequence ID" value="GMR49692.1"/>
    <property type="molecule type" value="Genomic_DNA"/>
</dbReference>
<dbReference type="AlphaFoldDB" id="A0AAN5I2M1"/>
<dbReference type="InterPro" id="IPR017850">
    <property type="entry name" value="Alkaline_phosphatase_core_sf"/>
</dbReference>
<dbReference type="Pfam" id="PF01663">
    <property type="entry name" value="Phosphodiest"/>
    <property type="match status" value="1"/>
</dbReference>
<comment type="caution">
    <text evidence="1">The sequence shown here is derived from an EMBL/GenBank/DDBJ whole genome shotgun (WGS) entry which is preliminary data.</text>
</comment>
<dbReference type="Gene3D" id="3.40.720.10">
    <property type="entry name" value="Alkaline Phosphatase, subunit A"/>
    <property type="match status" value="1"/>
</dbReference>
<gene>
    <name evidence="1" type="ORF">PMAYCL1PPCAC_19887</name>
</gene>
<sequence length="357" mass="40830">GNYFWDREKQQMYDKFNISGGIDRRMESELSEWNPVDPIWLLNQRNGGRSTVINWPAGDYERSENAGVKMKRNRQPFGDHSNWPGELKMVVDALKTDNQVLWYLPEPDSTLHGHGFNDGKLELVLTDLDKLFGSLIKRMGEKGFLNDTDIILTADHGHIQIIPGKTLCVNRIFGDEFTSDPSYHAGDSNIYHSDPSKVQEMYEKLRSHVEKDKLPYRVYLQKEVPATWHYVNRDRMGDIVIEPLPGGQVKMNCQADPKDEHSSTHGQDPNLKEMHALLVMSGPSFHASKKISEIPENIDIFPLMARLLNIREPSNDGHVHRLKSALRSVDKGNNPDSSETWQFVMGIFLTLAFTMIM</sequence>
<protein>
    <recommendedName>
        <fullName evidence="3">AP3A hydrolase</fullName>
    </recommendedName>
</protein>
<organism evidence="1 2">
    <name type="scientific">Pristionchus mayeri</name>
    <dbReference type="NCBI Taxonomy" id="1317129"/>
    <lineage>
        <taxon>Eukaryota</taxon>
        <taxon>Metazoa</taxon>
        <taxon>Ecdysozoa</taxon>
        <taxon>Nematoda</taxon>
        <taxon>Chromadorea</taxon>
        <taxon>Rhabditida</taxon>
        <taxon>Rhabditina</taxon>
        <taxon>Diplogasteromorpha</taxon>
        <taxon>Diplogasteroidea</taxon>
        <taxon>Neodiplogasteridae</taxon>
        <taxon>Pristionchus</taxon>
    </lineage>
</organism>
<evidence type="ECO:0000313" key="1">
    <source>
        <dbReference type="EMBL" id="GMR49692.1"/>
    </source>
</evidence>
<feature type="non-terminal residue" evidence="1">
    <location>
        <position position="1"/>
    </location>
</feature>
<name>A0AAN5I2M1_9BILA</name>
<dbReference type="PANTHER" id="PTHR10151">
    <property type="entry name" value="ECTONUCLEOTIDE PYROPHOSPHATASE/PHOSPHODIESTERASE"/>
    <property type="match status" value="1"/>
</dbReference>
<dbReference type="SUPFAM" id="SSF53649">
    <property type="entry name" value="Alkaline phosphatase-like"/>
    <property type="match status" value="1"/>
</dbReference>
<evidence type="ECO:0000313" key="2">
    <source>
        <dbReference type="Proteomes" id="UP001328107"/>
    </source>
</evidence>
<evidence type="ECO:0008006" key="3">
    <source>
        <dbReference type="Google" id="ProtNLM"/>
    </source>
</evidence>
<dbReference type="GO" id="GO:0016787">
    <property type="term" value="F:hydrolase activity"/>
    <property type="evidence" value="ECO:0007669"/>
    <property type="project" value="UniProtKB-ARBA"/>
</dbReference>
<proteinExistence type="predicted"/>
<dbReference type="InterPro" id="IPR002591">
    <property type="entry name" value="Phosphodiest/P_Trfase"/>
</dbReference>